<evidence type="ECO:0000259" key="2">
    <source>
        <dbReference type="PROSITE" id="PS50127"/>
    </source>
</evidence>
<proteinExistence type="predicted"/>
<dbReference type="AlphaFoldDB" id="A0A0D0ECU8"/>
<evidence type="ECO:0000313" key="4">
    <source>
        <dbReference type="Proteomes" id="UP000054538"/>
    </source>
</evidence>
<name>A0A0D0ECU8_9AGAM</name>
<sequence length="229" mass="25650">MIGQPKNAPTKTISAVDPPASLAASINPVTRAAISFEYASLRHNKHCPTGMYITPSAESILVWEAVLFVHKGYYAGSVLKFLVTFSDSYPHRLPAVRFLTDVFHPLVATQTGSFNLTARFRPWRPKEHHIHDVLHFVKVAFKEPTLDKLDEMDAVNKEAFKLRSYRDNKLSFTALAQQSSQLSQSPTVLYDAPSSKKSYSFRFAPTKREQVNEILEGLSIHTSSEGKQG</sequence>
<dbReference type="PANTHER" id="PTHR24067">
    <property type="entry name" value="UBIQUITIN-CONJUGATING ENZYME E2"/>
    <property type="match status" value="1"/>
</dbReference>
<protein>
    <recommendedName>
        <fullName evidence="2">UBC core domain-containing protein</fullName>
    </recommendedName>
</protein>
<gene>
    <name evidence="3" type="ORF">PAXRUDRAFT_130786</name>
</gene>
<dbReference type="Pfam" id="PF00179">
    <property type="entry name" value="UQ_con"/>
    <property type="match status" value="1"/>
</dbReference>
<dbReference type="OrthoDB" id="5596422at2759"/>
<dbReference type="SUPFAM" id="SSF54495">
    <property type="entry name" value="UBC-like"/>
    <property type="match status" value="1"/>
</dbReference>
<dbReference type="InterPro" id="IPR000608">
    <property type="entry name" value="UBC"/>
</dbReference>
<evidence type="ECO:0000256" key="1">
    <source>
        <dbReference type="ARBA" id="ARBA00022786"/>
    </source>
</evidence>
<reference evidence="3 4" key="1">
    <citation type="submission" date="2014-04" db="EMBL/GenBank/DDBJ databases">
        <authorList>
            <consortium name="DOE Joint Genome Institute"/>
            <person name="Kuo A."/>
            <person name="Kohler A."/>
            <person name="Jargeat P."/>
            <person name="Nagy L.G."/>
            <person name="Floudas D."/>
            <person name="Copeland A."/>
            <person name="Barry K.W."/>
            <person name="Cichocki N."/>
            <person name="Veneault-Fourrey C."/>
            <person name="LaButti K."/>
            <person name="Lindquist E.A."/>
            <person name="Lipzen A."/>
            <person name="Lundell T."/>
            <person name="Morin E."/>
            <person name="Murat C."/>
            <person name="Sun H."/>
            <person name="Tunlid A."/>
            <person name="Henrissat B."/>
            <person name="Grigoriev I.V."/>
            <person name="Hibbett D.S."/>
            <person name="Martin F."/>
            <person name="Nordberg H.P."/>
            <person name="Cantor M.N."/>
            <person name="Hua S.X."/>
        </authorList>
    </citation>
    <scope>NUCLEOTIDE SEQUENCE [LARGE SCALE GENOMIC DNA]</scope>
    <source>
        <strain evidence="3 4">Ve08.2h10</strain>
    </source>
</reference>
<keyword evidence="1" id="KW-0833">Ubl conjugation pathway</keyword>
<dbReference type="InterPro" id="IPR050113">
    <property type="entry name" value="Ub_conjugating_enzyme"/>
</dbReference>
<dbReference type="Gene3D" id="3.10.110.10">
    <property type="entry name" value="Ubiquitin Conjugating Enzyme"/>
    <property type="match status" value="1"/>
</dbReference>
<dbReference type="Proteomes" id="UP000054538">
    <property type="component" value="Unassembled WGS sequence"/>
</dbReference>
<dbReference type="CDD" id="cd23814">
    <property type="entry name" value="UEV_AKTIP"/>
    <property type="match status" value="1"/>
</dbReference>
<evidence type="ECO:0000313" key="3">
    <source>
        <dbReference type="EMBL" id="KIK99995.1"/>
    </source>
</evidence>
<reference evidence="4" key="2">
    <citation type="submission" date="2015-01" db="EMBL/GenBank/DDBJ databases">
        <title>Evolutionary Origins and Diversification of the Mycorrhizal Mutualists.</title>
        <authorList>
            <consortium name="DOE Joint Genome Institute"/>
            <consortium name="Mycorrhizal Genomics Consortium"/>
            <person name="Kohler A."/>
            <person name="Kuo A."/>
            <person name="Nagy L.G."/>
            <person name="Floudas D."/>
            <person name="Copeland A."/>
            <person name="Barry K.W."/>
            <person name="Cichocki N."/>
            <person name="Veneault-Fourrey C."/>
            <person name="LaButti K."/>
            <person name="Lindquist E.A."/>
            <person name="Lipzen A."/>
            <person name="Lundell T."/>
            <person name="Morin E."/>
            <person name="Murat C."/>
            <person name="Riley R."/>
            <person name="Ohm R."/>
            <person name="Sun H."/>
            <person name="Tunlid A."/>
            <person name="Henrissat B."/>
            <person name="Grigoriev I.V."/>
            <person name="Hibbett D.S."/>
            <person name="Martin F."/>
        </authorList>
    </citation>
    <scope>NUCLEOTIDE SEQUENCE [LARGE SCALE GENOMIC DNA]</scope>
    <source>
        <strain evidence="4">Ve08.2h10</strain>
    </source>
</reference>
<dbReference type="EMBL" id="KN824844">
    <property type="protein sequence ID" value="KIK99995.1"/>
    <property type="molecule type" value="Genomic_DNA"/>
</dbReference>
<dbReference type="HOGENOM" id="CLU_092140_0_0_1"/>
<dbReference type="SMART" id="SM00212">
    <property type="entry name" value="UBCc"/>
    <property type="match status" value="1"/>
</dbReference>
<keyword evidence="4" id="KW-1185">Reference proteome</keyword>
<dbReference type="STRING" id="930991.A0A0D0ECU8"/>
<feature type="domain" description="UBC core" evidence="2">
    <location>
        <begin position="29"/>
        <end position="185"/>
    </location>
</feature>
<dbReference type="InterPro" id="IPR016135">
    <property type="entry name" value="UBQ-conjugating_enzyme/RWD"/>
</dbReference>
<dbReference type="InParanoid" id="A0A0D0ECU8"/>
<organism evidence="3 4">
    <name type="scientific">Paxillus rubicundulus Ve08.2h10</name>
    <dbReference type="NCBI Taxonomy" id="930991"/>
    <lineage>
        <taxon>Eukaryota</taxon>
        <taxon>Fungi</taxon>
        <taxon>Dikarya</taxon>
        <taxon>Basidiomycota</taxon>
        <taxon>Agaricomycotina</taxon>
        <taxon>Agaricomycetes</taxon>
        <taxon>Agaricomycetidae</taxon>
        <taxon>Boletales</taxon>
        <taxon>Paxilineae</taxon>
        <taxon>Paxillaceae</taxon>
        <taxon>Paxillus</taxon>
    </lineage>
</organism>
<accession>A0A0D0ECU8</accession>
<dbReference type="PROSITE" id="PS50127">
    <property type="entry name" value="UBC_2"/>
    <property type="match status" value="1"/>
</dbReference>